<comment type="caution">
    <text evidence="2">The sequence shown here is derived from an EMBL/GenBank/DDBJ whole genome shotgun (WGS) entry which is preliminary data.</text>
</comment>
<keyword evidence="1" id="KW-0175">Coiled coil</keyword>
<dbReference type="Proteomes" id="UP000187406">
    <property type="component" value="Unassembled WGS sequence"/>
</dbReference>
<reference evidence="3" key="1">
    <citation type="submission" date="2016-04" db="EMBL/GenBank/DDBJ databases">
        <title>Cephalotus genome sequencing.</title>
        <authorList>
            <person name="Fukushima K."/>
            <person name="Hasebe M."/>
            <person name="Fang X."/>
        </authorList>
    </citation>
    <scope>NUCLEOTIDE SEQUENCE [LARGE SCALE GENOMIC DNA]</scope>
    <source>
        <strain evidence="3">cv. St1</strain>
    </source>
</reference>
<keyword evidence="3" id="KW-1185">Reference proteome</keyword>
<name>A0A1Q3CEG6_CEPFO</name>
<dbReference type="EMBL" id="BDDD01001832">
    <property type="protein sequence ID" value="GAV78607.1"/>
    <property type="molecule type" value="Genomic_DNA"/>
</dbReference>
<accession>A0A1Q3CEG6</accession>
<proteinExistence type="predicted"/>
<gene>
    <name evidence="2" type="ORF">CFOL_v3_22072</name>
</gene>
<organism evidence="2 3">
    <name type="scientific">Cephalotus follicularis</name>
    <name type="common">Albany pitcher plant</name>
    <dbReference type="NCBI Taxonomy" id="3775"/>
    <lineage>
        <taxon>Eukaryota</taxon>
        <taxon>Viridiplantae</taxon>
        <taxon>Streptophyta</taxon>
        <taxon>Embryophyta</taxon>
        <taxon>Tracheophyta</taxon>
        <taxon>Spermatophyta</taxon>
        <taxon>Magnoliopsida</taxon>
        <taxon>eudicotyledons</taxon>
        <taxon>Gunneridae</taxon>
        <taxon>Pentapetalae</taxon>
        <taxon>rosids</taxon>
        <taxon>fabids</taxon>
        <taxon>Oxalidales</taxon>
        <taxon>Cephalotaceae</taxon>
        <taxon>Cephalotus</taxon>
    </lineage>
</organism>
<feature type="coiled-coil region" evidence="1">
    <location>
        <begin position="43"/>
        <end position="81"/>
    </location>
</feature>
<protein>
    <submittedName>
        <fullName evidence="2">Uncharacterized protein</fullName>
    </submittedName>
</protein>
<dbReference type="AlphaFoldDB" id="A0A1Q3CEG6"/>
<evidence type="ECO:0000313" key="3">
    <source>
        <dbReference type="Proteomes" id="UP000187406"/>
    </source>
</evidence>
<dbReference type="InParanoid" id="A0A1Q3CEG6"/>
<evidence type="ECO:0000256" key="1">
    <source>
        <dbReference type="SAM" id="Coils"/>
    </source>
</evidence>
<evidence type="ECO:0000313" key="2">
    <source>
        <dbReference type="EMBL" id="GAV78607.1"/>
    </source>
</evidence>
<sequence length="155" mass="18974">MDIKLVAKRRHRDSFVMNFKLVYRLLSWRRKASRMRFKYKQKNKEASMMVKKMEAEVGKLKEELREERKRFVESEREMKEALEWIAIKREQNQMYLHHDARGRRGVDLLLDIIDARDRRHFTRAISLTRSFHDIMMPRQNEDKQGFTDYGHEDPC</sequence>